<accession>A0A9P1DX73</accession>
<dbReference type="AlphaFoldDB" id="A0A9P1DX73"/>
<keyword evidence="9" id="KW-1185">Reference proteome</keyword>
<evidence type="ECO:0000256" key="3">
    <source>
        <dbReference type="ARBA" id="ARBA00022448"/>
    </source>
</evidence>
<dbReference type="GO" id="GO:0005743">
    <property type="term" value="C:mitochondrial inner membrane"/>
    <property type="evidence" value="ECO:0007669"/>
    <property type="project" value="UniProtKB-SubCell"/>
</dbReference>
<comment type="subcellular location">
    <subcellularLocation>
        <location evidence="1">Mitochondrion inner membrane</location>
        <topology evidence="1">Multi-pass membrane protein</topology>
    </subcellularLocation>
</comment>
<dbReference type="GO" id="GO:1990547">
    <property type="term" value="P:mitochondrial phosphate ion transmembrane transport"/>
    <property type="evidence" value="ECO:0007669"/>
    <property type="project" value="InterPro"/>
</dbReference>
<dbReference type="InterPro" id="IPR044677">
    <property type="entry name" value="SLC25A3/Pic2/Mir1-like"/>
</dbReference>
<evidence type="ECO:0000313" key="9">
    <source>
        <dbReference type="Proteomes" id="UP001152484"/>
    </source>
</evidence>
<keyword evidence="5" id="KW-0999">Mitochondrion inner membrane</keyword>
<dbReference type="OrthoDB" id="1737588at2759"/>
<dbReference type="EMBL" id="CAMAPE010000003">
    <property type="protein sequence ID" value="CAH9055768.1"/>
    <property type="molecule type" value="Genomic_DNA"/>
</dbReference>
<evidence type="ECO:0000256" key="4">
    <source>
        <dbReference type="ARBA" id="ARBA00022737"/>
    </source>
</evidence>
<proteinExistence type="inferred from homology"/>
<dbReference type="GO" id="GO:0005315">
    <property type="term" value="F:phosphate transmembrane transporter activity"/>
    <property type="evidence" value="ECO:0007669"/>
    <property type="project" value="InterPro"/>
</dbReference>
<gene>
    <name evidence="8" type="ORF">CEURO_LOCUS860</name>
</gene>
<keyword evidence="6" id="KW-0472">Membrane</keyword>
<evidence type="ECO:0000256" key="7">
    <source>
        <dbReference type="ARBA" id="ARBA00023128"/>
    </source>
</evidence>
<reference evidence="8" key="1">
    <citation type="submission" date="2022-07" db="EMBL/GenBank/DDBJ databases">
        <authorList>
            <person name="Macas J."/>
            <person name="Novak P."/>
            <person name="Neumann P."/>
        </authorList>
    </citation>
    <scope>NUCLEOTIDE SEQUENCE</scope>
</reference>
<name>A0A9P1DX73_CUSEU</name>
<keyword evidence="3" id="KW-0813">Transport</keyword>
<comment type="similarity">
    <text evidence="2">Belongs to the mitochondrial carrier (TC 2.A.29) family.</text>
</comment>
<evidence type="ECO:0000256" key="1">
    <source>
        <dbReference type="ARBA" id="ARBA00004448"/>
    </source>
</evidence>
<comment type="caution">
    <text evidence="8">The sequence shown here is derived from an EMBL/GenBank/DDBJ whole genome shotgun (WGS) entry which is preliminary data.</text>
</comment>
<dbReference type="PANTHER" id="PTHR45671">
    <property type="entry name" value="SOLUTE CARRIER FAMILY 25 (MITOCHONDRIAL CARRIER PHOSPHATE CARRIER), MEMBER 3, LIKE-RELATED-RELATED"/>
    <property type="match status" value="1"/>
</dbReference>
<keyword evidence="6" id="KW-0812">Transmembrane</keyword>
<evidence type="ECO:0000256" key="5">
    <source>
        <dbReference type="ARBA" id="ARBA00022792"/>
    </source>
</evidence>
<keyword evidence="6" id="KW-1133">Transmembrane helix</keyword>
<sequence length="115" mass="12277">MENSSCRHALIPSSLYSSPVFAYTPKPLSSEMIIAESNLSLPPSSSPSKGFLIPSPSEPSKIELHSPKYYDACTAGGILSCGLTHMVVTPLDPVKCNMQLSILKVLSGEVEQVLV</sequence>
<evidence type="ECO:0000256" key="6">
    <source>
        <dbReference type="ARBA" id="ARBA00022989"/>
    </source>
</evidence>
<keyword evidence="7" id="KW-0496">Mitochondrion</keyword>
<dbReference type="Proteomes" id="UP001152484">
    <property type="component" value="Unassembled WGS sequence"/>
</dbReference>
<dbReference type="PANTHER" id="PTHR45671:SF10">
    <property type="entry name" value="SOLUTE CARRIER FAMILY 25 MEMBER 3"/>
    <property type="match status" value="1"/>
</dbReference>
<evidence type="ECO:0000256" key="2">
    <source>
        <dbReference type="ARBA" id="ARBA00006375"/>
    </source>
</evidence>
<evidence type="ECO:0000313" key="8">
    <source>
        <dbReference type="EMBL" id="CAH9055768.1"/>
    </source>
</evidence>
<protein>
    <submittedName>
        <fullName evidence="8">Uncharacterized protein</fullName>
    </submittedName>
</protein>
<organism evidence="8 9">
    <name type="scientific">Cuscuta europaea</name>
    <name type="common">European dodder</name>
    <dbReference type="NCBI Taxonomy" id="41803"/>
    <lineage>
        <taxon>Eukaryota</taxon>
        <taxon>Viridiplantae</taxon>
        <taxon>Streptophyta</taxon>
        <taxon>Embryophyta</taxon>
        <taxon>Tracheophyta</taxon>
        <taxon>Spermatophyta</taxon>
        <taxon>Magnoliopsida</taxon>
        <taxon>eudicotyledons</taxon>
        <taxon>Gunneridae</taxon>
        <taxon>Pentapetalae</taxon>
        <taxon>asterids</taxon>
        <taxon>lamiids</taxon>
        <taxon>Solanales</taxon>
        <taxon>Convolvulaceae</taxon>
        <taxon>Cuscuteae</taxon>
        <taxon>Cuscuta</taxon>
        <taxon>Cuscuta subgen. Cuscuta</taxon>
    </lineage>
</organism>
<keyword evidence="4" id="KW-0677">Repeat</keyword>